<comment type="caution">
    <text evidence="2">The sequence shown here is derived from an EMBL/GenBank/DDBJ whole genome shotgun (WGS) entry which is preliminary data.</text>
</comment>
<gene>
    <name evidence="2" type="ORF">QW060_27475</name>
</gene>
<evidence type="ECO:0000313" key="3">
    <source>
        <dbReference type="Proteomes" id="UP001242368"/>
    </source>
</evidence>
<organism evidence="2 3">
    <name type="scientific">Paenimyroides ceti</name>
    <dbReference type="NCBI Taxonomy" id="395087"/>
    <lineage>
        <taxon>Bacteria</taxon>
        <taxon>Pseudomonadati</taxon>
        <taxon>Bacteroidota</taxon>
        <taxon>Flavobacteriia</taxon>
        <taxon>Flavobacteriales</taxon>
        <taxon>Flavobacteriaceae</taxon>
        <taxon>Paenimyroides</taxon>
    </lineage>
</organism>
<keyword evidence="1" id="KW-1133">Transmembrane helix</keyword>
<sequence>MVLAITYTIFRRFGSWRLFGGVAAGIPEASIAGAIHLQLVSVYKFTKRALRFLSLRRAGMSKHKSFFLRTIISSCRTYSRIIGAIAVAFFHLFYLTHLLLLPVLWFL</sequence>
<evidence type="ECO:0000256" key="1">
    <source>
        <dbReference type="SAM" id="Phobius"/>
    </source>
</evidence>
<accession>A0ABT8D2K2</accession>
<proteinExistence type="predicted"/>
<keyword evidence="1" id="KW-0472">Membrane</keyword>
<dbReference type="EMBL" id="JAUFQU010000095">
    <property type="protein sequence ID" value="MDN3710536.1"/>
    <property type="molecule type" value="Genomic_DNA"/>
</dbReference>
<dbReference type="Proteomes" id="UP001242368">
    <property type="component" value="Unassembled WGS sequence"/>
</dbReference>
<reference evidence="3" key="1">
    <citation type="journal article" date="2019" name="Int. J. Syst. Evol. Microbiol.">
        <title>The Global Catalogue of Microorganisms (GCM) 10K type strain sequencing project: providing services to taxonomists for standard genome sequencing and annotation.</title>
        <authorList>
            <consortium name="The Broad Institute Genomics Platform"/>
            <consortium name="The Broad Institute Genome Sequencing Center for Infectious Disease"/>
            <person name="Wu L."/>
            <person name="Ma J."/>
        </authorList>
    </citation>
    <scope>NUCLEOTIDE SEQUENCE [LARGE SCALE GENOMIC DNA]</scope>
    <source>
        <strain evidence="3">CECT 7184</strain>
    </source>
</reference>
<name>A0ABT8D2K2_9FLAO</name>
<protein>
    <submittedName>
        <fullName evidence="2">Uncharacterized protein</fullName>
    </submittedName>
</protein>
<evidence type="ECO:0000313" key="2">
    <source>
        <dbReference type="EMBL" id="MDN3710536.1"/>
    </source>
</evidence>
<keyword evidence="1" id="KW-0812">Transmembrane</keyword>
<keyword evidence="3" id="KW-1185">Reference proteome</keyword>
<feature type="transmembrane region" description="Helical" evidence="1">
    <location>
        <begin position="81"/>
        <end position="105"/>
    </location>
</feature>